<reference evidence="7" key="1">
    <citation type="submission" date="2019-12" db="EMBL/GenBank/DDBJ databases">
        <title>Clostridiaceae gen. nov. sp. nov., isolated from sediment in Xinjiang, China.</title>
        <authorList>
            <person name="Zhang R."/>
        </authorList>
    </citation>
    <scope>NUCLEOTIDE SEQUENCE</scope>
    <source>
        <strain evidence="7">D2Q-11</strain>
    </source>
</reference>
<gene>
    <name evidence="7" type="primary">rlmD</name>
    <name evidence="7" type="ORF">GOQ27_13520</name>
</gene>
<dbReference type="InterPro" id="IPR012340">
    <property type="entry name" value="NA-bd_OB-fold"/>
</dbReference>
<dbReference type="Proteomes" id="UP000724672">
    <property type="component" value="Unassembled WGS sequence"/>
</dbReference>
<feature type="active site" description="Nucleophile" evidence="4">
    <location>
        <position position="409"/>
    </location>
</feature>
<evidence type="ECO:0000259" key="6">
    <source>
        <dbReference type="PROSITE" id="PS50926"/>
    </source>
</evidence>
<dbReference type="AlphaFoldDB" id="A0A942UUI2"/>
<evidence type="ECO:0000256" key="4">
    <source>
        <dbReference type="PROSITE-ProRule" id="PRU01024"/>
    </source>
</evidence>
<dbReference type="FunFam" id="2.40.50.1070:FF:000003">
    <property type="entry name" value="23S rRNA (Uracil-5-)-methyltransferase RumA"/>
    <property type="match status" value="1"/>
</dbReference>
<feature type="domain" description="TRAM" evidence="6">
    <location>
        <begin position="1"/>
        <end position="59"/>
    </location>
</feature>
<evidence type="ECO:0000313" key="7">
    <source>
        <dbReference type="EMBL" id="MBS4539489.1"/>
    </source>
</evidence>
<dbReference type="PROSITE" id="PS01231">
    <property type="entry name" value="TRMA_2"/>
    <property type="match status" value="1"/>
</dbReference>
<dbReference type="InterPro" id="IPR030390">
    <property type="entry name" value="MeTrfase_TrmA_AS"/>
</dbReference>
<evidence type="ECO:0000256" key="2">
    <source>
        <dbReference type="ARBA" id="ARBA00022679"/>
    </source>
</evidence>
<dbReference type="PANTHER" id="PTHR11061">
    <property type="entry name" value="RNA M5U METHYLTRANSFERASE"/>
    <property type="match status" value="1"/>
</dbReference>
<dbReference type="EMBL" id="WSFT01000050">
    <property type="protein sequence ID" value="MBS4539489.1"/>
    <property type="molecule type" value="Genomic_DNA"/>
</dbReference>
<dbReference type="InterPro" id="IPR010280">
    <property type="entry name" value="U5_MeTrfase_fam"/>
</dbReference>
<keyword evidence="1 4" id="KW-0489">Methyltransferase</keyword>
<keyword evidence="8" id="KW-1185">Reference proteome</keyword>
<keyword evidence="3 4" id="KW-0949">S-adenosyl-L-methionine</keyword>
<dbReference type="InterPro" id="IPR002792">
    <property type="entry name" value="TRAM_dom"/>
</dbReference>
<dbReference type="PROSITE" id="PS50926">
    <property type="entry name" value="TRAM"/>
    <property type="match status" value="1"/>
</dbReference>
<sequence>MGKKKKEFEVKIENVEFPNKGIGEYNGKKVIIKDTIAGQKVMARVKKDRKNKIEARLLEVLERDEKEIEPRCVHFWDCGGCSYQNLTYEDQLDMKKNQVLEILQKADIDNFEFEGIERSPKSWEYRNKMEFTFGDEYKDGPLSLGMHQKGKFYEILSVPHCQIVDEDFTDILTTVLEYFKEKEVPFYHKMRHEGVLRHLVIRKAANTGEILVNLVTSSQKELDLAELIDELKEIQYIGKLKGFLHTINDGLADTVQSDETRVLYGDDYITEELLGLSFNISAFSFFQTNSLGAERLYEIVREYAGETDNKTVFDLYCGTGTIAQIMAPVAKKVVGIEIVEEAVEKAKDNAVLNDLNNCEFIAGDVLVEIDNLKEAPDLIILDPPRSGVHTKAIKKIADFNSPRIVYVSCKPTSLAEDLQEFKELGYEVKKVKCMDMFPHTPHVETVCLIEKNRLI</sequence>
<dbReference type="Gene3D" id="2.40.50.140">
    <property type="entry name" value="Nucleic acid-binding proteins"/>
    <property type="match status" value="1"/>
</dbReference>
<organism evidence="7 8">
    <name type="scientific">Anaeromonas frigoriresistens</name>
    <dbReference type="NCBI Taxonomy" id="2683708"/>
    <lineage>
        <taxon>Bacteria</taxon>
        <taxon>Bacillati</taxon>
        <taxon>Bacillota</taxon>
        <taxon>Tissierellia</taxon>
        <taxon>Tissierellales</taxon>
        <taxon>Thermohalobacteraceae</taxon>
        <taxon>Anaeromonas</taxon>
    </lineage>
</organism>
<comment type="similarity">
    <text evidence="4">Belongs to the class I-like SAM-binding methyltransferase superfamily. RNA M5U methyltransferase family.</text>
</comment>
<evidence type="ECO:0000256" key="5">
    <source>
        <dbReference type="PROSITE-ProRule" id="PRU10015"/>
    </source>
</evidence>
<evidence type="ECO:0000256" key="3">
    <source>
        <dbReference type="ARBA" id="ARBA00022691"/>
    </source>
</evidence>
<dbReference type="NCBIfam" id="TIGR00479">
    <property type="entry name" value="rumA"/>
    <property type="match status" value="1"/>
</dbReference>
<keyword evidence="2 4" id="KW-0808">Transferase</keyword>
<feature type="binding site" evidence="4">
    <location>
        <position position="287"/>
    </location>
    <ligand>
        <name>S-adenosyl-L-methionine</name>
        <dbReference type="ChEBI" id="CHEBI:59789"/>
    </ligand>
</feature>
<dbReference type="PROSITE" id="PS01230">
    <property type="entry name" value="TRMA_1"/>
    <property type="match status" value="1"/>
</dbReference>
<dbReference type="InterPro" id="IPR029063">
    <property type="entry name" value="SAM-dependent_MTases_sf"/>
</dbReference>
<name>A0A942UUI2_9FIRM</name>
<dbReference type="CDD" id="cd02440">
    <property type="entry name" value="AdoMet_MTases"/>
    <property type="match status" value="1"/>
</dbReference>
<dbReference type="InterPro" id="IPR030391">
    <property type="entry name" value="MeTrfase_TrmA_CS"/>
</dbReference>
<protein>
    <submittedName>
        <fullName evidence="7">23S rRNA (Uracil(1939)-C(5))-methyltransferase RlmD</fullName>
        <ecNumber evidence="7">2.1.1.190</ecNumber>
    </submittedName>
</protein>
<dbReference type="EC" id="2.1.1.190" evidence="7"/>
<dbReference type="SUPFAM" id="SSF53335">
    <property type="entry name" value="S-adenosyl-L-methionine-dependent methyltransferases"/>
    <property type="match status" value="1"/>
</dbReference>
<comment type="caution">
    <text evidence="7">The sequence shown here is derived from an EMBL/GenBank/DDBJ whole genome shotgun (WGS) entry which is preliminary data.</text>
</comment>
<dbReference type="PROSITE" id="PS51687">
    <property type="entry name" value="SAM_MT_RNA_M5U"/>
    <property type="match status" value="1"/>
</dbReference>
<dbReference type="SUPFAM" id="SSF50249">
    <property type="entry name" value="Nucleic acid-binding proteins"/>
    <property type="match status" value="1"/>
</dbReference>
<evidence type="ECO:0000313" key="8">
    <source>
        <dbReference type="Proteomes" id="UP000724672"/>
    </source>
</evidence>
<dbReference type="FunFam" id="3.40.50.150:FF:000009">
    <property type="entry name" value="23S rRNA (Uracil(1939)-C(5))-methyltransferase RlmD"/>
    <property type="match status" value="1"/>
</dbReference>
<dbReference type="Gene3D" id="3.40.50.150">
    <property type="entry name" value="Vaccinia Virus protein VP39"/>
    <property type="match status" value="1"/>
</dbReference>
<feature type="binding site" evidence="4">
    <location>
        <position position="337"/>
    </location>
    <ligand>
        <name>S-adenosyl-L-methionine</name>
        <dbReference type="ChEBI" id="CHEBI:59789"/>
    </ligand>
</feature>
<dbReference type="Pfam" id="PF05958">
    <property type="entry name" value="tRNA_U5-meth_tr"/>
    <property type="match status" value="1"/>
</dbReference>
<dbReference type="Gene3D" id="2.40.50.1070">
    <property type="match status" value="1"/>
</dbReference>
<dbReference type="GO" id="GO:0070041">
    <property type="term" value="F:rRNA (uridine-C5-)-methyltransferase activity"/>
    <property type="evidence" value="ECO:0007669"/>
    <property type="project" value="TreeGrafter"/>
</dbReference>
<evidence type="ECO:0000256" key="1">
    <source>
        <dbReference type="ARBA" id="ARBA00022603"/>
    </source>
</evidence>
<dbReference type="RefSeq" id="WP_203367406.1">
    <property type="nucleotide sequence ID" value="NZ_WSFT01000050.1"/>
</dbReference>
<feature type="active site" evidence="5">
    <location>
        <position position="409"/>
    </location>
</feature>
<feature type="binding site" evidence="4">
    <location>
        <position position="316"/>
    </location>
    <ligand>
        <name>S-adenosyl-L-methionine</name>
        <dbReference type="ChEBI" id="CHEBI:59789"/>
    </ligand>
</feature>
<feature type="binding site" evidence="4">
    <location>
        <position position="382"/>
    </location>
    <ligand>
        <name>S-adenosyl-L-methionine</name>
        <dbReference type="ChEBI" id="CHEBI:59789"/>
    </ligand>
</feature>
<dbReference type="PANTHER" id="PTHR11061:SF30">
    <property type="entry name" value="TRNA (URACIL(54)-C(5))-METHYLTRANSFERASE"/>
    <property type="match status" value="1"/>
</dbReference>
<dbReference type="Pfam" id="PF01938">
    <property type="entry name" value="TRAM"/>
    <property type="match status" value="1"/>
</dbReference>
<dbReference type="GO" id="GO:0070475">
    <property type="term" value="P:rRNA base methylation"/>
    <property type="evidence" value="ECO:0007669"/>
    <property type="project" value="TreeGrafter"/>
</dbReference>
<accession>A0A942UUI2</accession>
<proteinExistence type="inferred from homology"/>